<evidence type="ECO:0000313" key="7">
    <source>
        <dbReference type="Proteomes" id="UP001163046"/>
    </source>
</evidence>
<comment type="caution">
    <text evidence="6">The sequence shown here is derived from an EMBL/GenBank/DDBJ whole genome shotgun (WGS) entry which is preliminary data.</text>
</comment>
<dbReference type="AlphaFoldDB" id="A0A9X0CRD5"/>
<keyword evidence="5" id="KW-0812">Transmembrane</keyword>
<dbReference type="PANTHER" id="PTHR15040:SF1">
    <property type="entry name" value="DERMATOPONTIN-LIKE ISOFORM X1"/>
    <property type="match status" value="1"/>
</dbReference>
<dbReference type="GO" id="GO:0031012">
    <property type="term" value="C:extracellular matrix"/>
    <property type="evidence" value="ECO:0007669"/>
    <property type="project" value="TreeGrafter"/>
</dbReference>
<organism evidence="6 7">
    <name type="scientific">Desmophyllum pertusum</name>
    <dbReference type="NCBI Taxonomy" id="174260"/>
    <lineage>
        <taxon>Eukaryota</taxon>
        <taxon>Metazoa</taxon>
        <taxon>Cnidaria</taxon>
        <taxon>Anthozoa</taxon>
        <taxon>Hexacorallia</taxon>
        <taxon>Scleractinia</taxon>
        <taxon>Caryophylliina</taxon>
        <taxon>Caryophylliidae</taxon>
        <taxon>Desmophyllum</taxon>
    </lineage>
</organism>
<dbReference type="GO" id="GO:0005615">
    <property type="term" value="C:extracellular space"/>
    <property type="evidence" value="ECO:0007669"/>
    <property type="project" value="TreeGrafter"/>
</dbReference>
<dbReference type="GO" id="GO:0030199">
    <property type="term" value="P:collagen fibril organization"/>
    <property type="evidence" value="ECO:0007669"/>
    <property type="project" value="TreeGrafter"/>
</dbReference>
<evidence type="ECO:0000256" key="3">
    <source>
        <dbReference type="ARBA" id="ARBA00022525"/>
    </source>
</evidence>
<comment type="subcellular location">
    <subcellularLocation>
        <location evidence="1">Secreted</location>
    </subcellularLocation>
</comment>
<proteinExistence type="inferred from homology"/>
<name>A0A9X0CRD5_9CNID</name>
<protein>
    <submittedName>
        <fullName evidence="6">Uncharacterized protein</fullName>
    </submittedName>
</protein>
<evidence type="ECO:0000256" key="4">
    <source>
        <dbReference type="ARBA" id="ARBA00023157"/>
    </source>
</evidence>
<keyword evidence="4" id="KW-1015">Disulfide bond</keyword>
<gene>
    <name evidence="6" type="ORF">OS493_025913</name>
</gene>
<keyword evidence="3" id="KW-0964">Secreted</keyword>
<evidence type="ECO:0000313" key="6">
    <source>
        <dbReference type="EMBL" id="KAJ7371443.1"/>
    </source>
</evidence>
<evidence type="ECO:0000256" key="5">
    <source>
        <dbReference type="SAM" id="Phobius"/>
    </source>
</evidence>
<evidence type="ECO:0000256" key="2">
    <source>
        <dbReference type="ARBA" id="ARBA00008712"/>
    </source>
</evidence>
<keyword evidence="5" id="KW-1133">Transmembrane helix</keyword>
<keyword evidence="5" id="KW-0472">Membrane</keyword>
<dbReference type="PANTHER" id="PTHR15040">
    <property type="entry name" value="DERMATOPONTIN-RELATED"/>
    <property type="match status" value="1"/>
</dbReference>
<sequence length="228" mass="26570">MRDYFDGENHSKINHFLCGSAFKLVVIRTEQLTLKKKMSTIIRNLLFLVTMLTLLGGFSMACNTNRPADRYWANDWDLPMDFSCHRGHPIKSLYSYWLDCRRDRVWSFECGNVGNAWYWMSCDGWTTELNEWDGPLFKLCENNGFVSGISSVHDNGKEDRRFKIKCCRSDSHKTCDCSVEVLNNFQAVLDYTIPEGKVLTGLYSIHRNDKEDRKWQAIICSISKKRGY</sequence>
<dbReference type="EMBL" id="MU826847">
    <property type="protein sequence ID" value="KAJ7371443.1"/>
    <property type="molecule type" value="Genomic_DNA"/>
</dbReference>
<dbReference type="InterPro" id="IPR026645">
    <property type="entry name" value="Dermatopontin"/>
</dbReference>
<keyword evidence="7" id="KW-1185">Reference proteome</keyword>
<dbReference type="Proteomes" id="UP001163046">
    <property type="component" value="Unassembled WGS sequence"/>
</dbReference>
<comment type="similarity">
    <text evidence="2">Belongs to the dermatopontin family.</text>
</comment>
<dbReference type="OrthoDB" id="5945504at2759"/>
<feature type="transmembrane region" description="Helical" evidence="5">
    <location>
        <begin position="41"/>
        <end position="61"/>
    </location>
</feature>
<reference evidence="6" key="1">
    <citation type="submission" date="2023-01" db="EMBL/GenBank/DDBJ databases">
        <title>Genome assembly of the deep-sea coral Lophelia pertusa.</title>
        <authorList>
            <person name="Herrera S."/>
            <person name="Cordes E."/>
        </authorList>
    </citation>
    <scope>NUCLEOTIDE SEQUENCE</scope>
    <source>
        <strain evidence="6">USNM1676648</strain>
        <tissue evidence="6">Polyp</tissue>
    </source>
</reference>
<dbReference type="Pfam" id="PF14704">
    <property type="entry name" value="DERM"/>
    <property type="match status" value="1"/>
</dbReference>
<accession>A0A9X0CRD5</accession>
<evidence type="ECO:0000256" key="1">
    <source>
        <dbReference type="ARBA" id="ARBA00004613"/>
    </source>
</evidence>